<dbReference type="EMBL" id="UGUA01000002">
    <property type="protein sequence ID" value="SUC34979.1"/>
    <property type="molecule type" value="Genomic_DNA"/>
</dbReference>
<feature type="transmembrane region" description="Helical" evidence="1">
    <location>
        <begin position="142"/>
        <end position="166"/>
    </location>
</feature>
<feature type="transmembrane region" description="Helical" evidence="1">
    <location>
        <begin position="321"/>
        <end position="343"/>
    </location>
</feature>
<feature type="transmembrane region" description="Helical" evidence="1">
    <location>
        <begin position="47"/>
        <end position="67"/>
    </location>
</feature>
<dbReference type="Pfam" id="PF23167">
    <property type="entry name" value="DUF7057"/>
    <property type="match status" value="1"/>
</dbReference>
<dbReference type="AlphaFoldDB" id="A0A379G1T7"/>
<evidence type="ECO:0000313" key="3">
    <source>
        <dbReference type="EMBL" id="SUC34979.1"/>
    </source>
</evidence>
<feature type="transmembrane region" description="Helical" evidence="1">
    <location>
        <begin position="252"/>
        <end position="272"/>
    </location>
</feature>
<keyword evidence="1" id="KW-0472">Membrane</keyword>
<feature type="transmembrane region" description="Helical" evidence="1">
    <location>
        <begin position="284"/>
        <end position="309"/>
    </location>
</feature>
<evidence type="ECO:0000259" key="2">
    <source>
        <dbReference type="Pfam" id="PF23167"/>
    </source>
</evidence>
<organism evidence="3 4">
    <name type="scientific">Providencia rustigianii</name>
    <dbReference type="NCBI Taxonomy" id="158850"/>
    <lineage>
        <taxon>Bacteria</taxon>
        <taxon>Pseudomonadati</taxon>
        <taxon>Pseudomonadota</taxon>
        <taxon>Gammaproteobacteria</taxon>
        <taxon>Enterobacterales</taxon>
        <taxon>Morganellaceae</taxon>
        <taxon>Providencia</taxon>
    </lineage>
</organism>
<evidence type="ECO:0000256" key="1">
    <source>
        <dbReference type="SAM" id="Phobius"/>
    </source>
</evidence>
<keyword evidence="1" id="KW-1133">Transmembrane helix</keyword>
<gene>
    <name evidence="3" type="ORF">NCTC12026_01355</name>
</gene>
<feature type="transmembrane region" description="Helical" evidence="1">
    <location>
        <begin position="355"/>
        <end position="375"/>
    </location>
</feature>
<feature type="domain" description="DUF7057" evidence="2">
    <location>
        <begin position="440"/>
        <end position="557"/>
    </location>
</feature>
<feature type="transmembrane region" description="Helical" evidence="1">
    <location>
        <begin position="12"/>
        <end position="35"/>
    </location>
</feature>
<accession>A0A379G1T7</accession>
<feature type="transmembrane region" description="Helical" evidence="1">
    <location>
        <begin position="186"/>
        <end position="205"/>
    </location>
</feature>
<proteinExistence type="predicted"/>
<feature type="transmembrane region" description="Helical" evidence="1">
    <location>
        <begin position="217"/>
        <end position="240"/>
    </location>
</feature>
<protein>
    <recommendedName>
        <fullName evidence="2">DUF7057 domain-containing protein</fullName>
    </recommendedName>
</protein>
<dbReference type="OrthoDB" id="7022049at2"/>
<evidence type="ECO:0000313" key="4">
    <source>
        <dbReference type="Proteomes" id="UP000255129"/>
    </source>
</evidence>
<dbReference type="InterPro" id="IPR055485">
    <property type="entry name" value="DUF7057"/>
</dbReference>
<sequence>MDPQTQKEPISRLAYVIISILAIIQGIIITANLDYSTRTSIELSPTLAYLPLILAIFVPSVISFLITNAKQSTFYLNIILVIVLACWINTWQSVDLEYSSSRDPFLVGVTLTVLIFFLLPWMQNYQATGTWKANYGCLVGYYFRNTLFGITSCAIGGLLGLIVKQASFLFSIVNLSALSHLLDSEYTLWVAFLLGFNISLLFLRAKLVMQLNNIVRYFSLFFLPLLSVVAIIFLIGFVISLATNVRFTSSELGSGTMLGFIILNVIFINAVYGDGTHRQQFGVIFNSFVLTSIVLLNAFSALSLYGILVRVNQYSWSVSRLYAFTIAIFLALIILSYSIAILLKRQSWSLSLGSINKVAISSLIGIILIINSPIANFEKITVNSMMSAIEQGKIKINRTLGYDLENLGKRGQDALAKLNQNPEYQMLLKTSDYSPENQKLLKDVLVMAKNSKPIPQSWFSMGDDISGSWYCTNYYSPQSCLGFMADVNQDGHDDIVMCHSEAEISNYECIIWQSTADTWNVIEEQITHFDDIPSKKAAWDKLLNGQYQLKTKAWLEITTE</sequence>
<keyword evidence="1" id="KW-0812">Transmembrane</keyword>
<dbReference type="Proteomes" id="UP000255129">
    <property type="component" value="Unassembled WGS sequence"/>
</dbReference>
<name>A0A379G1T7_9GAMM</name>
<dbReference type="RefSeq" id="WP_115164116.1">
    <property type="nucleotide sequence ID" value="NZ_UGUA01000002.1"/>
</dbReference>
<feature type="transmembrane region" description="Helical" evidence="1">
    <location>
        <begin position="74"/>
        <end position="92"/>
    </location>
</feature>
<reference evidence="3 4" key="1">
    <citation type="submission" date="2018-06" db="EMBL/GenBank/DDBJ databases">
        <authorList>
            <consortium name="Pathogen Informatics"/>
            <person name="Doyle S."/>
        </authorList>
    </citation>
    <scope>NUCLEOTIDE SEQUENCE [LARGE SCALE GENOMIC DNA]</scope>
    <source>
        <strain evidence="3 4">NCTC12026</strain>
    </source>
</reference>
<feature type="transmembrane region" description="Helical" evidence="1">
    <location>
        <begin position="104"/>
        <end position="121"/>
    </location>
</feature>